<dbReference type="PROSITE" id="PS00704">
    <property type="entry name" value="PROK_CO2_ANHYDRASE_1"/>
    <property type="match status" value="1"/>
</dbReference>
<comment type="catalytic activity">
    <reaction evidence="7 8">
        <text>hydrogencarbonate + H(+) = CO2 + H2O</text>
        <dbReference type="Rhea" id="RHEA:10748"/>
        <dbReference type="ChEBI" id="CHEBI:15377"/>
        <dbReference type="ChEBI" id="CHEBI:15378"/>
        <dbReference type="ChEBI" id="CHEBI:16526"/>
        <dbReference type="ChEBI" id="CHEBI:17544"/>
        <dbReference type="EC" id="4.2.1.1"/>
    </reaction>
</comment>
<organism evidence="9 10">
    <name type="scientific">Aliiglaciecola litoralis</name>
    <dbReference type="NCBI Taxonomy" id="582857"/>
    <lineage>
        <taxon>Bacteria</taxon>
        <taxon>Pseudomonadati</taxon>
        <taxon>Pseudomonadota</taxon>
        <taxon>Gammaproteobacteria</taxon>
        <taxon>Alteromonadales</taxon>
        <taxon>Alteromonadaceae</taxon>
        <taxon>Aliiglaciecola</taxon>
    </lineage>
</organism>
<comment type="caution">
    <text evidence="9">The sequence shown here is derived from an EMBL/GenBank/DDBJ whole genome shotgun (WGS) entry which is preliminary data.</text>
</comment>
<evidence type="ECO:0000256" key="8">
    <source>
        <dbReference type="RuleBase" id="RU003956"/>
    </source>
</evidence>
<dbReference type="PANTHER" id="PTHR11002">
    <property type="entry name" value="CARBONIC ANHYDRASE"/>
    <property type="match status" value="1"/>
</dbReference>
<evidence type="ECO:0000313" key="10">
    <source>
        <dbReference type="Proteomes" id="UP001500359"/>
    </source>
</evidence>
<evidence type="ECO:0000256" key="3">
    <source>
        <dbReference type="ARBA" id="ARBA00012925"/>
    </source>
</evidence>
<dbReference type="EC" id="4.2.1.1" evidence="3 8"/>
<accession>A0ABP3WPZ9</accession>
<comment type="function">
    <text evidence="8">Reversible hydration of carbon dioxide.</text>
</comment>
<evidence type="ECO:0000256" key="5">
    <source>
        <dbReference type="ARBA" id="ARBA00022833"/>
    </source>
</evidence>
<dbReference type="SUPFAM" id="SSF53056">
    <property type="entry name" value="beta-carbonic anhydrase, cab"/>
    <property type="match status" value="1"/>
</dbReference>
<reference evidence="10" key="1">
    <citation type="journal article" date="2019" name="Int. J. Syst. Evol. Microbiol.">
        <title>The Global Catalogue of Microorganisms (GCM) 10K type strain sequencing project: providing services to taxonomists for standard genome sequencing and annotation.</title>
        <authorList>
            <consortium name="The Broad Institute Genomics Platform"/>
            <consortium name="The Broad Institute Genome Sequencing Center for Infectious Disease"/>
            <person name="Wu L."/>
            <person name="Ma J."/>
        </authorList>
    </citation>
    <scope>NUCLEOTIDE SEQUENCE [LARGE SCALE GENOMIC DNA]</scope>
    <source>
        <strain evidence="10">JCM 15896</strain>
    </source>
</reference>
<keyword evidence="10" id="KW-1185">Reference proteome</keyword>
<dbReference type="PANTHER" id="PTHR11002:SF76">
    <property type="entry name" value="CARBONIC ANHYDRASE"/>
    <property type="match status" value="1"/>
</dbReference>
<evidence type="ECO:0000313" key="9">
    <source>
        <dbReference type="EMBL" id="GAA0855033.1"/>
    </source>
</evidence>
<evidence type="ECO:0000256" key="2">
    <source>
        <dbReference type="ARBA" id="ARBA00006217"/>
    </source>
</evidence>
<comment type="cofactor">
    <cofactor evidence="1">
        <name>Zn(2+)</name>
        <dbReference type="ChEBI" id="CHEBI:29105"/>
    </cofactor>
</comment>
<evidence type="ECO:0000256" key="1">
    <source>
        <dbReference type="ARBA" id="ARBA00001947"/>
    </source>
</evidence>
<dbReference type="Proteomes" id="UP001500359">
    <property type="component" value="Unassembled WGS sequence"/>
</dbReference>
<evidence type="ECO:0000256" key="6">
    <source>
        <dbReference type="ARBA" id="ARBA00023239"/>
    </source>
</evidence>
<dbReference type="Gene3D" id="3.40.1050.10">
    <property type="entry name" value="Carbonic anhydrase"/>
    <property type="match status" value="1"/>
</dbReference>
<dbReference type="NCBIfam" id="NF007756">
    <property type="entry name" value="PRK10437.1"/>
    <property type="match status" value="1"/>
</dbReference>
<sequence>MNEIKQLLESNRKWSEAQKSNDPSFFESLVARQTPRYLWIGCSDSRVPANQILNLPPGDVFVHRNVANLVIHTDFNCLSVLQYAVEVLKVKHIIVCGHYGCGGVEASLVGGTKGLIDNWLGHIRDLSQKYDDELSQLSGEQKSARMCEINVLEQAENVRRNSIVKEALKRGQDLHVHSLIYSLKNGLLKDLSQH</sequence>
<dbReference type="InterPro" id="IPR001765">
    <property type="entry name" value="Carbonic_anhydrase"/>
</dbReference>
<comment type="similarity">
    <text evidence="2 8">Belongs to the beta-class carbonic anhydrase family.</text>
</comment>
<gene>
    <name evidence="9" type="primary">can</name>
    <name evidence="9" type="ORF">GCM10009114_12980</name>
</gene>
<name>A0ABP3WPZ9_9ALTE</name>
<dbReference type="EMBL" id="BAAAFD010000002">
    <property type="protein sequence ID" value="GAA0855033.1"/>
    <property type="molecule type" value="Genomic_DNA"/>
</dbReference>
<dbReference type="PROSITE" id="PS00705">
    <property type="entry name" value="PROK_CO2_ANHYDRASE_2"/>
    <property type="match status" value="1"/>
</dbReference>
<keyword evidence="5 8" id="KW-0862">Zinc</keyword>
<dbReference type="CDD" id="cd00883">
    <property type="entry name" value="beta_CA_cladeA"/>
    <property type="match status" value="1"/>
</dbReference>
<keyword evidence="6 8" id="KW-0456">Lyase</keyword>
<dbReference type="RefSeq" id="WP_343857762.1">
    <property type="nucleotide sequence ID" value="NZ_BAAAFD010000002.1"/>
</dbReference>
<dbReference type="InterPro" id="IPR015892">
    <property type="entry name" value="Carbonic_anhydrase_CS"/>
</dbReference>
<evidence type="ECO:0000256" key="7">
    <source>
        <dbReference type="ARBA" id="ARBA00048348"/>
    </source>
</evidence>
<evidence type="ECO:0000256" key="4">
    <source>
        <dbReference type="ARBA" id="ARBA00022723"/>
    </source>
</evidence>
<protein>
    <recommendedName>
        <fullName evidence="3 8">Carbonic anhydrase</fullName>
        <ecNumber evidence="3 8">4.2.1.1</ecNumber>
    </recommendedName>
    <alternativeName>
        <fullName evidence="8">Carbonate dehydratase</fullName>
    </alternativeName>
</protein>
<proteinExistence type="inferred from homology"/>
<keyword evidence="4" id="KW-0479">Metal-binding</keyword>
<dbReference type="Pfam" id="PF00484">
    <property type="entry name" value="Pro_CA"/>
    <property type="match status" value="1"/>
</dbReference>
<dbReference type="SMART" id="SM00947">
    <property type="entry name" value="Pro_CA"/>
    <property type="match status" value="1"/>
</dbReference>
<dbReference type="InterPro" id="IPR036874">
    <property type="entry name" value="Carbonic_anhydrase_sf"/>
</dbReference>